<feature type="transmembrane region" description="Helical" evidence="2">
    <location>
        <begin position="80"/>
        <end position="101"/>
    </location>
</feature>
<comment type="caution">
    <text evidence="3">The sequence shown here is derived from an EMBL/GenBank/DDBJ whole genome shotgun (WGS) entry which is preliminary data.</text>
</comment>
<keyword evidence="2" id="KW-0472">Membrane</keyword>
<evidence type="ECO:0000256" key="2">
    <source>
        <dbReference type="SAM" id="Phobius"/>
    </source>
</evidence>
<dbReference type="EMBL" id="JBEXZR010000019">
    <property type="protein sequence ID" value="MEU0709816.1"/>
    <property type="molecule type" value="Genomic_DNA"/>
</dbReference>
<sequence length="376" mass="39848">MGTSTPEGRPGDGSSVPDEEWARFLRAAERDGAGGAPKELSADERAARAARVAGAARPEGWRTGPAWREIDGRARRRRRLAGVLGVLLAAGLVVVAVRPGLVTDRFAQDAPGAGSGGGSTHAAPATPAEDLPTLKEPFRGSPAAAWDDGAAGIRVPAAKPVGGMSREDVQHALESTKALLVAANLDPATLRGELPRAALDLLDPLQEDGRVLLEKALADPAPDRDPLWVFSRFDPAEVRPAGDVVKVRGRMTYERGERDGQVLVHADYTFVYPVVKADPGGATEVARTVVRREMTLALYDPAKVRSTPGRLTVVRMYESAGNDDCSRDGEGFLHPEFRSDLVAGEGGGGSGDLVDPYDRDKPLEQLSQECGTVTRT</sequence>
<organism evidence="3 4">
    <name type="scientific">Streptomyces lavendulocolor</name>
    <dbReference type="NCBI Taxonomy" id="67316"/>
    <lineage>
        <taxon>Bacteria</taxon>
        <taxon>Bacillati</taxon>
        <taxon>Actinomycetota</taxon>
        <taxon>Actinomycetes</taxon>
        <taxon>Kitasatosporales</taxon>
        <taxon>Streptomycetaceae</taxon>
        <taxon>Streptomyces</taxon>
    </lineage>
</organism>
<name>A0ABV2WAA5_9ACTN</name>
<reference evidence="3 4" key="1">
    <citation type="submission" date="2024-06" db="EMBL/GenBank/DDBJ databases">
        <title>The Natural Products Discovery Center: Release of the First 8490 Sequenced Strains for Exploring Actinobacteria Biosynthetic Diversity.</title>
        <authorList>
            <person name="Kalkreuter E."/>
            <person name="Kautsar S.A."/>
            <person name="Yang D."/>
            <person name="Bader C.D."/>
            <person name="Teijaro C.N."/>
            <person name="Fluegel L."/>
            <person name="Davis C.M."/>
            <person name="Simpson J.R."/>
            <person name="Lauterbach L."/>
            <person name="Steele A.D."/>
            <person name="Gui C."/>
            <person name="Meng S."/>
            <person name="Li G."/>
            <person name="Viehrig K."/>
            <person name="Ye F."/>
            <person name="Su P."/>
            <person name="Kiefer A.F."/>
            <person name="Nichols A."/>
            <person name="Cepeda A.J."/>
            <person name="Yan W."/>
            <person name="Fan B."/>
            <person name="Jiang Y."/>
            <person name="Adhikari A."/>
            <person name="Zheng C.-J."/>
            <person name="Schuster L."/>
            <person name="Cowan T.M."/>
            <person name="Smanski M.J."/>
            <person name="Chevrette M.G."/>
            <person name="De Carvalho L.P.S."/>
            <person name="Shen B."/>
        </authorList>
    </citation>
    <scope>NUCLEOTIDE SEQUENCE [LARGE SCALE GENOMIC DNA]</scope>
    <source>
        <strain evidence="3 4">NPDC006337</strain>
    </source>
</reference>
<keyword evidence="4" id="KW-1185">Reference proteome</keyword>
<accession>A0ABV2WAA5</accession>
<feature type="region of interest" description="Disordered" evidence="1">
    <location>
        <begin position="29"/>
        <end position="65"/>
    </location>
</feature>
<dbReference type="Proteomes" id="UP001550378">
    <property type="component" value="Unassembled WGS sequence"/>
</dbReference>
<protein>
    <submittedName>
        <fullName evidence="3">Uncharacterized protein</fullName>
    </submittedName>
</protein>
<feature type="region of interest" description="Disordered" evidence="1">
    <location>
        <begin position="108"/>
        <end position="146"/>
    </location>
</feature>
<gene>
    <name evidence="3" type="ORF">ABZ508_20875</name>
</gene>
<dbReference type="RefSeq" id="WP_359654000.1">
    <property type="nucleotide sequence ID" value="NZ_JBEXZO010000016.1"/>
</dbReference>
<keyword evidence="2" id="KW-1133">Transmembrane helix</keyword>
<evidence type="ECO:0000256" key="1">
    <source>
        <dbReference type="SAM" id="MobiDB-lite"/>
    </source>
</evidence>
<feature type="region of interest" description="Disordered" evidence="1">
    <location>
        <begin position="339"/>
        <end position="376"/>
    </location>
</feature>
<keyword evidence="2" id="KW-0812">Transmembrane</keyword>
<proteinExistence type="predicted"/>
<feature type="compositionally biased region" description="Polar residues" evidence="1">
    <location>
        <begin position="365"/>
        <end position="376"/>
    </location>
</feature>
<evidence type="ECO:0000313" key="3">
    <source>
        <dbReference type="EMBL" id="MEU0709816.1"/>
    </source>
</evidence>
<evidence type="ECO:0000313" key="4">
    <source>
        <dbReference type="Proteomes" id="UP001550378"/>
    </source>
</evidence>